<evidence type="ECO:0000313" key="10">
    <source>
        <dbReference type="EMBL" id="PFH47245.1"/>
    </source>
</evidence>
<dbReference type="Pfam" id="PF01019">
    <property type="entry name" value="G_glu_transpept"/>
    <property type="match status" value="1"/>
</dbReference>
<dbReference type="InterPro" id="IPR043138">
    <property type="entry name" value="GGT_lsub"/>
</dbReference>
<keyword evidence="8" id="KW-0012">Acyltransferase</keyword>
<protein>
    <recommendedName>
        <fullName evidence="8">Glutathione hydrolase</fullName>
        <ecNumber evidence="8">2.3.2.2</ecNumber>
        <ecNumber evidence="8">3.4.19.13</ecNumber>
    </recommendedName>
    <alternativeName>
        <fullName evidence="8">Gamma-glutamyltransferase</fullName>
    </alternativeName>
    <alternativeName>
        <fullName evidence="8">Gamma-glutamyltranspeptidase</fullName>
    </alternativeName>
</protein>
<feature type="binding site" evidence="7">
    <location>
        <begin position="397"/>
        <end position="399"/>
    </location>
    <ligand>
        <name>L-glutamate</name>
        <dbReference type="ChEBI" id="CHEBI:29985"/>
    </ligand>
</feature>
<evidence type="ECO:0000256" key="7">
    <source>
        <dbReference type="PIRSR" id="PIRSR600101-2"/>
    </source>
</evidence>
<dbReference type="UniPathway" id="UPA00204"/>
<dbReference type="EC" id="2.3.2.2" evidence="8"/>
<dbReference type="InterPro" id="IPR029055">
    <property type="entry name" value="Ntn_hydrolases_N"/>
</dbReference>
<dbReference type="EMBL" id="KZ302125">
    <property type="protein sequence ID" value="PFH47245.1"/>
    <property type="molecule type" value="Genomic_DNA"/>
</dbReference>
<comment type="catalytic activity">
    <reaction evidence="2 8">
        <text>glutathione + H2O = L-cysteinylglycine + L-glutamate</text>
        <dbReference type="Rhea" id="RHEA:28807"/>
        <dbReference type="ChEBI" id="CHEBI:15377"/>
        <dbReference type="ChEBI" id="CHEBI:29985"/>
        <dbReference type="ChEBI" id="CHEBI:57925"/>
        <dbReference type="ChEBI" id="CHEBI:61694"/>
        <dbReference type="EC" id="3.4.19.13"/>
    </reaction>
</comment>
<dbReference type="PRINTS" id="PR01210">
    <property type="entry name" value="GGTRANSPTASE"/>
</dbReference>
<dbReference type="Gene3D" id="3.60.20.40">
    <property type="match status" value="1"/>
</dbReference>
<accession>A0A2A9N8T5</accession>
<feature type="binding site" evidence="7">
    <location>
        <position position="472"/>
    </location>
    <ligand>
        <name>L-glutamate</name>
        <dbReference type="ChEBI" id="CHEBI:29985"/>
    </ligand>
</feature>
<dbReference type="GO" id="GO:0005886">
    <property type="term" value="C:plasma membrane"/>
    <property type="evidence" value="ECO:0007669"/>
    <property type="project" value="TreeGrafter"/>
</dbReference>
<dbReference type="GO" id="GO:0103068">
    <property type="term" value="F:leukotriene C4 gamma-glutamyl transferase activity"/>
    <property type="evidence" value="ECO:0007669"/>
    <property type="project" value="UniProtKB-EC"/>
</dbReference>
<evidence type="ECO:0000313" key="11">
    <source>
        <dbReference type="Proteomes" id="UP000242287"/>
    </source>
</evidence>
<feature type="binding site" evidence="7">
    <location>
        <begin position="449"/>
        <end position="450"/>
    </location>
    <ligand>
        <name>L-glutamate</name>
        <dbReference type="ChEBI" id="CHEBI:29985"/>
    </ligand>
</feature>
<gene>
    <name evidence="10" type="ORF">AMATHDRAFT_6968</name>
</gene>
<comment type="similarity">
    <text evidence="4">Belongs to the gamma-glutamyltransferase family.</text>
</comment>
<keyword evidence="8" id="KW-0378">Hydrolase</keyword>
<feature type="binding site" evidence="7">
    <location>
        <position position="421"/>
    </location>
    <ligand>
        <name>L-glutamate</name>
        <dbReference type="ChEBI" id="CHEBI:29985"/>
    </ligand>
</feature>
<sequence>MASLLLVTLLSGLLVHIREARFLPSSNVIDGPTHAQSIQARHGAVASENQRCSLIGVDILKAGGNAVDATIGATLCVGVVNMFSSGIGGGGYITVRIPPSAGQNHSEAWTIDFRETAPALANKTMFVANNESSMYGGLAVGVPGELKGLEEAHRRWGRLPWARLVQPSVLLAQGWKVDHELGRRIPLYADLMLNNPDWRSIFAPQGVLLKEGDPIQRVNLSRTLAIIAAQGTDPFYKGSIGHSIVAKARSTGGVLSKADLENYSVIVTRALEGTYNGQRIMTTHAPTSGPALLHMFNLLEHFNMTVRDGLSTHRLVEAIKYGFAARTKICDPASDDDSDRIAQISTKQYAAQIVGNITDTAHPPDYYDPAYDVRPDHGTSHVSVIDKDGMAVGLTSTVNLVFGSQVLDPFTGIILNDEMDDFTVPGRPNSAGMWPSPYNYPEPNKRPLSSITPIIVEHPNGTLYVSIGGAGGTRIFGSVFQTFLNLNHWGLDVGQAIEFGRMHSPLYPSIVEVDSTYPPELVNDLKARGHNVTVADIHRTAAAVEGAMKQGEMLYAASDPRKSGMAAGY</sequence>
<dbReference type="NCBIfam" id="TIGR00066">
    <property type="entry name" value="g_glut_trans"/>
    <property type="match status" value="1"/>
</dbReference>
<dbReference type="OrthoDB" id="1081007at2759"/>
<evidence type="ECO:0000256" key="2">
    <source>
        <dbReference type="ARBA" id="ARBA00001089"/>
    </source>
</evidence>
<keyword evidence="8" id="KW-0808">Transferase</keyword>
<comment type="pathway">
    <text evidence="3 8">Sulfur metabolism; glutathione metabolism.</text>
</comment>
<dbReference type="AlphaFoldDB" id="A0A2A9N8T5"/>
<dbReference type="InterPro" id="IPR000101">
    <property type="entry name" value="GGT_peptidase"/>
</dbReference>
<feature type="chain" id="PRO_5012382932" description="Glutathione hydrolase" evidence="9">
    <location>
        <begin position="21"/>
        <end position="569"/>
    </location>
</feature>
<dbReference type="GO" id="GO:0036374">
    <property type="term" value="F:glutathione hydrolase activity"/>
    <property type="evidence" value="ECO:0007669"/>
    <property type="project" value="UniProtKB-UniRule"/>
</dbReference>
<dbReference type="PANTHER" id="PTHR11686">
    <property type="entry name" value="GAMMA GLUTAMYL TRANSPEPTIDASE"/>
    <property type="match status" value="1"/>
</dbReference>
<dbReference type="SUPFAM" id="SSF56235">
    <property type="entry name" value="N-terminal nucleophile aminohydrolases (Ntn hydrolases)"/>
    <property type="match status" value="1"/>
</dbReference>
<comment type="catalytic activity">
    <reaction evidence="1 8">
        <text>an S-substituted glutathione + H2O = an S-substituted L-cysteinylglycine + L-glutamate</text>
        <dbReference type="Rhea" id="RHEA:59468"/>
        <dbReference type="ChEBI" id="CHEBI:15377"/>
        <dbReference type="ChEBI" id="CHEBI:29985"/>
        <dbReference type="ChEBI" id="CHEBI:90779"/>
        <dbReference type="ChEBI" id="CHEBI:143103"/>
        <dbReference type="EC" id="3.4.19.13"/>
    </reaction>
</comment>
<evidence type="ECO:0000256" key="9">
    <source>
        <dbReference type="SAM" id="SignalP"/>
    </source>
</evidence>
<evidence type="ECO:0000256" key="4">
    <source>
        <dbReference type="ARBA" id="ARBA00009381"/>
    </source>
</evidence>
<feature type="signal peptide" evidence="9">
    <location>
        <begin position="1"/>
        <end position="20"/>
    </location>
</feature>
<proteinExistence type="inferred from homology"/>
<feature type="binding site" evidence="7">
    <location>
        <position position="114"/>
    </location>
    <ligand>
        <name>L-glutamate</name>
        <dbReference type="ChEBI" id="CHEBI:29985"/>
    </ligand>
</feature>
<comment type="function">
    <text evidence="8">Cleaves the gamma-glutamyl peptide bond of glutathione and glutathione conjugates.</text>
</comment>
<dbReference type="EC" id="3.4.19.13" evidence="8"/>
<organism evidence="10 11">
    <name type="scientific">Amanita thiersii Skay4041</name>
    <dbReference type="NCBI Taxonomy" id="703135"/>
    <lineage>
        <taxon>Eukaryota</taxon>
        <taxon>Fungi</taxon>
        <taxon>Dikarya</taxon>
        <taxon>Basidiomycota</taxon>
        <taxon>Agaricomycotina</taxon>
        <taxon>Agaricomycetes</taxon>
        <taxon>Agaricomycetidae</taxon>
        <taxon>Agaricales</taxon>
        <taxon>Pluteineae</taxon>
        <taxon>Amanitaceae</taxon>
        <taxon>Amanita</taxon>
    </lineage>
</organism>
<dbReference type="Gene3D" id="1.10.246.130">
    <property type="match status" value="1"/>
</dbReference>
<reference evidence="10 11" key="1">
    <citation type="submission" date="2014-02" db="EMBL/GenBank/DDBJ databases">
        <title>Transposable element dynamics among asymbiotic and ectomycorrhizal Amanita fungi.</title>
        <authorList>
            <consortium name="DOE Joint Genome Institute"/>
            <person name="Hess J."/>
            <person name="Skrede I."/>
            <person name="Wolfe B."/>
            <person name="LaButti K."/>
            <person name="Ohm R.A."/>
            <person name="Grigoriev I.V."/>
            <person name="Pringle A."/>
        </authorList>
    </citation>
    <scope>NUCLEOTIDE SEQUENCE [LARGE SCALE GENOMIC DNA]</scope>
    <source>
        <strain evidence="10 11">SKay4041</strain>
    </source>
</reference>
<dbReference type="FunFam" id="3.60.20.40:FF:000001">
    <property type="entry name" value="Gamma-glutamyltranspeptidase 1"/>
    <property type="match status" value="1"/>
</dbReference>
<keyword evidence="9" id="KW-0732">Signal</keyword>
<name>A0A2A9N8T5_9AGAR</name>
<dbReference type="Proteomes" id="UP000242287">
    <property type="component" value="Unassembled WGS sequence"/>
</dbReference>
<evidence type="ECO:0000256" key="1">
    <source>
        <dbReference type="ARBA" id="ARBA00001049"/>
    </source>
</evidence>
<dbReference type="PANTHER" id="PTHR11686:SF9">
    <property type="entry name" value="RE13973P"/>
    <property type="match status" value="1"/>
</dbReference>
<comment type="catalytic activity">
    <reaction evidence="5 8">
        <text>an N-terminal (5-L-glutamyl)-[peptide] + an alpha-amino acid = 5-L-glutamyl amino acid + an N-terminal L-alpha-aminoacyl-[peptide]</text>
        <dbReference type="Rhea" id="RHEA:23904"/>
        <dbReference type="Rhea" id="RHEA-COMP:9780"/>
        <dbReference type="Rhea" id="RHEA-COMP:9795"/>
        <dbReference type="ChEBI" id="CHEBI:77644"/>
        <dbReference type="ChEBI" id="CHEBI:78597"/>
        <dbReference type="ChEBI" id="CHEBI:78599"/>
        <dbReference type="ChEBI" id="CHEBI:78608"/>
        <dbReference type="EC" id="2.3.2.2"/>
    </reaction>
</comment>
<keyword evidence="11" id="KW-1185">Reference proteome</keyword>
<dbReference type="STRING" id="703135.A0A2A9N8T5"/>
<evidence type="ECO:0000256" key="5">
    <source>
        <dbReference type="ARBA" id="ARBA00047417"/>
    </source>
</evidence>
<dbReference type="GO" id="GO:0000324">
    <property type="term" value="C:fungal-type vacuole"/>
    <property type="evidence" value="ECO:0007669"/>
    <property type="project" value="TreeGrafter"/>
</dbReference>
<feature type="active site" description="Nucleophile" evidence="6">
    <location>
        <position position="379"/>
    </location>
</feature>
<evidence type="ECO:0000256" key="6">
    <source>
        <dbReference type="PIRSR" id="PIRSR600101-1"/>
    </source>
</evidence>
<evidence type="ECO:0000256" key="8">
    <source>
        <dbReference type="RuleBase" id="RU368068"/>
    </source>
</evidence>
<dbReference type="InterPro" id="IPR043137">
    <property type="entry name" value="GGT_ssub_C"/>
</dbReference>
<evidence type="ECO:0000256" key="3">
    <source>
        <dbReference type="ARBA" id="ARBA00005115"/>
    </source>
</evidence>
<dbReference type="GO" id="GO:0006751">
    <property type="term" value="P:glutathione catabolic process"/>
    <property type="evidence" value="ECO:0007669"/>
    <property type="project" value="UniProtKB-UniRule"/>
</dbReference>